<dbReference type="Proteomes" id="UP000183287">
    <property type="component" value="Unassembled WGS sequence"/>
</dbReference>
<feature type="transmembrane region" description="Helical" evidence="1">
    <location>
        <begin position="85"/>
        <end position="103"/>
    </location>
</feature>
<dbReference type="RefSeq" id="WP_074907233.1">
    <property type="nucleotide sequence ID" value="NZ_FOUB01000110.1"/>
</dbReference>
<keyword evidence="1" id="KW-0472">Membrane</keyword>
<feature type="transmembrane region" description="Helical" evidence="1">
    <location>
        <begin position="166"/>
        <end position="187"/>
    </location>
</feature>
<protein>
    <submittedName>
        <fullName evidence="2">Putative membrane protein</fullName>
    </submittedName>
</protein>
<feature type="transmembrane region" description="Helical" evidence="1">
    <location>
        <begin position="233"/>
        <end position="256"/>
    </location>
</feature>
<accession>A0A1I4WJF4</accession>
<keyword evidence="1" id="KW-1133">Transmembrane helix</keyword>
<dbReference type="PANTHER" id="PTHR39419:SF1">
    <property type="entry name" value="SLL0814 PROTEIN"/>
    <property type="match status" value="1"/>
</dbReference>
<dbReference type="OrthoDB" id="9811293at2"/>
<dbReference type="Pfam" id="PF04240">
    <property type="entry name" value="Caroten_synth"/>
    <property type="match status" value="1"/>
</dbReference>
<feature type="transmembrane region" description="Helical" evidence="1">
    <location>
        <begin position="124"/>
        <end position="146"/>
    </location>
</feature>
<dbReference type="STRING" id="44574.AAW31_12475"/>
<dbReference type="AlphaFoldDB" id="A0A1I4WJF4"/>
<keyword evidence="3" id="KW-1185">Reference proteome</keyword>
<sequence>MLDILFGTIIMRPYVFIFFMVFLLICIPHIGWRKTFTFTGAAYLIAFLSEKLSISTGFPYGWYYYIDTTSYKELWIWGVPFFDSLSYVFLTYCSYTTALFILSPLATRGFDLITLETRAIRHSWAALILGAFLQTFLDIIIDPVALQGDRWFLGQIYSYHESGLHFGVPISNYAGWLLTSFVLVAALQQIDRRGEEKAPYRIFAIPFRSLLGPLLYLSVLIFNWIVSFWIGEYLIVLTGIFIFVLPILMVIIMAVMRVNRYREEELQEHLKDYPCSLLNRIKE</sequence>
<reference evidence="3" key="1">
    <citation type="submission" date="2016-10" db="EMBL/GenBank/DDBJ databases">
        <authorList>
            <person name="Varghese N."/>
            <person name="Submissions S."/>
        </authorList>
    </citation>
    <scope>NUCLEOTIDE SEQUENCE [LARGE SCALE GENOMIC DNA]</scope>
    <source>
        <strain evidence="3">Nm44</strain>
    </source>
</reference>
<dbReference type="InterPro" id="IPR007354">
    <property type="entry name" value="CruF-like"/>
</dbReference>
<feature type="transmembrane region" description="Helical" evidence="1">
    <location>
        <begin position="207"/>
        <end position="227"/>
    </location>
</feature>
<feature type="transmembrane region" description="Helical" evidence="1">
    <location>
        <begin position="12"/>
        <end position="30"/>
    </location>
</feature>
<evidence type="ECO:0000313" key="3">
    <source>
        <dbReference type="Proteomes" id="UP000183287"/>
    </source>
</evidence>
<gene>
    <name evidence="2" type="ORF">SAMN05421863_11105</name>
</gene>
<proteinExistence type="predicted"/>
<name>A0A1I4WJF4_9PROT</name>
<dbReference type="PANTHER" id="PTHR39419">
    <property type="entry name" value="SLL0814 PROTEIN"/>
    <property type="match status" value="1"/>
</dbReference>
<keyword evidence="1" id="KW-0812">Transmembrane</keyword>
<evidence type="ECO:0000313" key="2">
    <source>
        <dbReference type="EMBL" id="SFN13350.1"/>
    </source>
</evidence>
<evidence type="ECO:0000256" key="1">
    <source>
        <dbReference type="SAM" id="Phobius"/>
    </source>
</evidence>
<feature type="transmembrane region" description="Helical" evidence="1">
    <location>
        <begin position="42"/>
        <end position="65"/>
    </location>
</feature>
<organism evidence="2 3">
    <name type="scientific">Nitrosomonas communis</name>
    <dbReference type="NCBI Taxonomy" id="44574"/>
    <lineage>
        <taxon>Bacteria</taxon>
        <taxon>Pseudomonadati</taxon>
        <taxon>Pseudomonadota</taxon>
        <taxon>Betaproteobacteria</taxon>
        <taxon>Nitrosomonadales</taxon>
        <taxon>Nitrosomonadaceae</taxon>
        <taxon>Nitrosomonas</taxon>
    </lineage>
</organism>
<dbReference type="EMBL" id="FOUB01000110">
    <property type="protein sequence ID" value="SFN13350.1"/>
    <property type="molecule type" value="Genomic_DNA"/>
</dbReference>